<dbReference type="HOGENOM" id="CLU_000288_57_18_1"/>
<name>A0A0C9Z6X6_9AGAM</name>
<dbReference type="InterPro" id="IPR001680">
    <property type="entry name" value="WD40_rpt"/>
</dbReference>
<evidence type="ECO:0008006" key="5">
    <source>
        <dbReference type="Google" id="ProtNLM"/>
    </source>
</evidence>
<dbReference type="STRING" id="765257.A0A0C9Z6X6"/>
<evidence type="ECO:0000256" key="1">
    <source>
        <dbReference type="ARBA" id="ARBA00022574"/>
    </source>
</evidence>
<feature type="non-terminal residue" evidence="3">
    <location>
        <position position="156"/>
    </location>
</feature>
<dbReference type="AlphaFoldDB" id="A0A0C9Z6X6"/>
<dbReference type="Gene3D" id="2.130.10.10">
    <property type="entry name" value="YVTN repeat-like/Quinoprotein amine dehydrogenase"/>
    <property type="match status" value="1"/>
</dbReference>
<keyword evidence="4" id="KW-1185">Reference proteome</keyword>
<dbReference type="Pfam" id="PF00400">
    <property type="entry name" value="WD40"/>
    <property type="match status" value="2"/>
</dbReference>
<evidence type="ECO:0000256" key="2">
    <source>
        <dbReference type="ARBA" id="ARBA00022737"/>
    </source>
</evidence>
<organism evidence="3 4">
    <name type="scientific">Pisolithus microcarpus 441</name>
    <dbReference type="NCBI Taxonomy" id="765257"/>
    <lineage>
        <taxon>Eukaryota</taxon>
        <taxon>Fungi</taxon>
        <taxon>Dikarya</taxon>
        <taxon>Basidiomycota</taxon>
        <taxon>Agaricomycotina</taxon>
        <taxon>Agaricomycetes</taxon>
        <taxon>Agaricomycetidae</taxon>
        <taxon>Boletales</taxon>
        <taxon>Sclerodermatineae</taxon>
        <taxon>Pisolithaceae</taxon>
        <taxon>Pisolithus</taxon>
    </lineage>
</organism>
<proteinExistence type="predicted"/>
<dbReference type="InterPro" id="IPR036322">
    <property type="entry name" value="WD40_repeat_dom_sf"/>
</dbReference>
<gene>
    <name evidence="3" type="ORF">PISMIDRAFT_79380</name>
</gene>
<accession>A0A0C9Z6X6</accession>
<feature type="non-terminal residue" evidence="3">
    <location>
        <position position="1"/>
    </location>
</feature>
<evidence type="ECO:0000313" key="3">
    <source>
        <dbReference type="EMBL" id="KIK21809.1"/>
    </source>
</evidence>
<reference evidence="3 4" key="1">
    <citation type="submission" date="2014-04" db="EMBL/GenBank/DDBJ databases">
        <authorList>
            <consortium name="DOE Joint Genome Institute"/>
            <person name="Kuo A."/>
            <person name="Kohler A."/>
            <person name="Costa M.D."/>
            <person name="Nagy L.G."/>
            <person name="Floudas D."/>
            <person name="Copeland A."/>
            <person name="Barry K.W."/>
            <person name="Cichocki N."/>
            <person name="Veneault-Fourrey C."/>
            <person name="LaButti K."/>
            <person name="Lindquist E.A."/>
            <person name="Lipzen A."/>
            <person name="Lundell T."/>
            <person name="Morin E."/>
            <person name="Murat C."/>
            <person name="Sun H."/>
            <person name="Tunlid A."/>
            <person name="Henrissat B."/>
            <person name="Grigoriev I.V."/>
            <person name="Hibbett D.S."/>
            <person name="Martin F."/>
            <person name="Nordberg H.P."/>
            <person name="Cantor M.N."/>
            <person name="Hua S.X."/>
        </authorList>
    </citation>
    <scope>NUCLEOTIDE SEQUENCE [LARGE SCALE GENOMIC DNA]</scope>
    <source>
        <strain evidence="3 4">441</strain>
    </source>
</reference>
<sequence>DAVLAVAFVDESQVVGGYFGGDIRRWRIEDGQQQGQTLNAGDPILSIAVSQDGRWIVSGDRGKKATVWNAATHERVSDTECESAEYGIFAVDISSDCTKFVAASLDGADNVRMFGIPSGTPLLPPLSHSWIYGVKFCPDGSRFATASETGVRIYST</sequence>
<evidence type="ECO:0000313" key="4">
    <source>
        <dbReference type="Proteomes" id="UP000054018"/>
    </source>
</evidence>
<dbReference type="SUPFAM" id="SSF50978">
    <property type="entry name" value="WD40 repeat-like"/>
    <property type="match status" value="1"/>
</dbReference>
<dbReference type="OrthoDB" id="2687506at2759"/>
<reference evidence="4" key="2">
    <citation type="submission" date="2015-01" db="EMBL/GenBank/DDBJ databases">
        <title>Evolutionary Origins and Diversification of the Mycorrhizal Mutualists.</title>
        <authorList>
            <consortium name="DOE Joint Genome Institute"/>
            <consortium name="Mycorrhizal Genomics Consortium"/>
            <person name="Kohler A."/>
            <person name="Kuo A."/>
            <person name="Nagy L.G."/>
            <person name="Floudas D."/>
            <person name="Copeland A."/>
            <person name="Barry K.W."/>
            <person name="Cichocki N."/>
            <person name="Veneault-Fourrey C."/>
            <person name="LaButti K."/>
            <person name="Lindquist E.A."/>
            <person name="Lipzen A."/>
            <person name="Lundell T."/>
            <person name="Morin E."/>
            <person name="Murat C."/>
            <person name="Riley R."/>
            <person name="Ohm R."/>
            <person name="Sun H."/>
            <person name="Tunlid A."/>
            <person name="Henrissat B."/>
            <person name="Grigoriev I.V."/>
            <person name="Hibbett D.S."/>
            <person name="Martin F."/>
        </authorList>
    </citation>
    <scope>NUCLEOTIDE SEQUENCE [LARGE SCALE GENOMIC DNA]</scope>
    <source>
        <strain evidence="4">441</strain>
    </source>
</reference>
<protein>
    <recommendedName>
        <fullName evidence="5">WD40 repeat-like protein</fullName>
    </recommendedName>
</protein>
<dbReference type="InterPro" id="IPR015943">
    <property type="entry name" value="WD40/YVTN_repeat-like_dom_sf"/>
</dbReference>
<dbReference type="EMBL" id="KN833746">
    <property type="protein sequence ID" value="KIK21809.1"/>
    <property type="molecule type" value="Genomic_DNA"/>
</dbReference>
<keyword evidence="2" id="KW-0677">Repeat</keyword>
<dbReference type="Proteomes" id="UP000054018">
    <property type="component" value="Unassembled WGS sequence"/>
</dbReference>
<keyword evidence="1" id="KW-0853">WD repeat</keyword>
<dbReference type="PANTHER" id="PTHR19848">
    <property type="entry name" value="WD40 REPEAT PROTEIN"/>
    <property type="match status" value="1"/>
</dbReference>
<dbReference type="SMART" id="SM00320">
    <property type="entry name" value="WD40"/>
    <property type="match status" value="3"/>
</dbReference>
<dbReference type="PANTHER" id="PTHR19848:SF8">
    <property type="entry name" value="F-BOX AND WD REPEAT DOMAIN CONTAINING 7"/>
    <property type="match status" value="1"/>
</dbReference>